<keyword evidence="3" id="KW-0813">Transport</keyword>
<dbReference type="RefSeq" id="WP_062610997.1">
    <property type="nucleotide sequence ID" value="NZ_FCOX02000062.1"/>
</dbReference>
<dbReference type="PROSITE" id="PS50893">
    <property type="entry name" value="ABC_TRANSPORTER_2"/>
    <property type="match status" value="1"/>
</dbReference>
<dbReference type="AlphaFoldDB" id="A0A158EBT9"/>
<keyword evidence="4" id="KW-1003">Cell membrane</keyword>
<dbReference type="Proteomes" id="UP000071859">
    <property type="component" value="Unassembled WGS sequence"/>
</dbReference>
<reference evidence="10" key="1">
    <citation type="submission" date="2016-01" db="EMBL/GenBank/DDBJ databases">
        <authorList>
            <person name="Peeters C."/>
        </authorList>
    </citation>
    <scope>NUCLEOTIDE SEQUENCE</scope>
    <source>
        <strain evidence="10">LMG 29321</strain>
    </source>
</reference>
<comment type="similarity">
    <text evidence="2">Belongs to the ABC transporter superfamily.</text>
</comment>
<evidence type="ECO:0000256" key="8">
    <source>
        <dbReference type="ARBA" id="ARBA00023136"/>
    </source>
</evidence>
<dbReference type="GO" id="GO:0005886">
    <property type="term" value="C:plasma membrane"/>
    <property type="evidence" value="ECO:0007669"/>
    <property type="project" value="UniProtKB-SubCell"/>
</dbReference>
<evidence type="ECO:0000313" key="10">
    <source>
        <dbReference type="EMBL" id="SAL04349.1"/>
    </source>
</evidence>
<dbReference type="InterPro" id="IPR003593">
    <property type="entry name" value="AAA+_ATPase"/>
</dbReference>
<dbReference type="InterPro" id="IPR027417">
    <property type="entry name" value="P-loop_NTPase"/>
</dbReference>
<dbReference type="InterPro" id="IPR017871">
    <property type="entry name" value="ABC_transporter-like_CS"/>
</dbReference>
<dbReference type="Pfam" id="PF00005">
    <property type="entry name" value="ABC_tran"/>
    <property type="match status" value="1"/>
</dbReference>
<dbReference type="NCBIfam" id="TIGR01727">
    <property type="entry name" value="oligo_HPY"/>
    <property type="match status" value="1"/>
</dbReference>
<dbReference type="GO" id="GO:0015833">
    <property type="term" value="P:peptide transport"/>
    <property type="evidence" value="ECO:0007669"/>
    <property type="project" value="InterPro"/>
</dbReference>
<name>A0A158EBT9_9BURK</name>
<dbReference type="FunFam" id="3.40.50.300:FF:000016">
    <property type="entry name" value="Oligopeptide ABC transporter ATP-binding component"/>
    <property type="match status" value="1"/>
</dbReference>
<sequence>MNVSTLRSEADTPILDVADLNVSFGTRAGDVRVVRDLSFRLARGEVFAVIGESGSGKSTMAQAVMGLLSAGAITTGRITLAGQPIMTLSPRARRRLCGERMALISQDALAALNPCTTVGFQIAETLMVHRGMPRRAAMRRAVELLALTGIPSPEERVHHYPHEFSGGMRQRALIAIALALEPDLLIADEPTTALDATIKAQILQLLMRLRSELGMAVLIVTHDMGVVARMADRMLVMYAGRAVETGPVTDVFDAPAHPYTRALLKAMPRLDCPGEALRAIAGAPPSPQAIPQGCAFHPRCPLAVPECAAELPRPIVFADGRMTLCRFSPDEVKYAERA</sequence>
<dbReference type="Pfam" id="PF08352">
    <property type="entry name" value="oligo_HPY"/>
    <property type="match status" value="1"/>
</dbReference>
<evidence type="ECO:0000256" key="5">
    <source>
        <dbReference type="ARBA" id="ARBA00022519"/>
    </source>
</evidence>
<gene>
    <name evidence="10" type="ORF">AWB78_06918</name>
</gene>
<proteinExistence type="inferred from homology"/>
<comment type="subcellular location">
    <subcellularLocation>
        <location evidence="1">Cell inner membrane</location>
        <topology evidence="1">Peripheral membrane protein</topology>
    </subcellularLocation>
</comment>
<dbReference type="InterPro" id="IPR013563">
    <property type="entry name" value="Oligopep_ABC_C"/>
</dbReference>
<dbReference type="CDD" id="cd03257">
    <property type="entry name" value="ABC_NikE_OppD_transporters"/>
    <property type="match status" value="1"/>
</dbReference>
<dbReference type="GO" id="GO:0005524">
    <property type="term" value="F:ATP binding"/>
    <property type="evidence" value="ECO:0007669"/>
    <property type="project" value="UniProtKB-KW"/>
</dbReference>
<dbReference type="PANTHER" id="PTHR43297:SF2">
    <property type="entry name" value="DIPEPTIDE TRANSPORT ATP-BINDING PROTEIN DPPD"/>
    <property type="match status" value="1"/>
</dbReference>
<evidence type="ECO:0000256" key="6">
    <source>
        <dbReference type="ARBA" id="ARBA00022741"/>
    </source>
</evidence>
<keyword evidence="7 10" id="KW-0067">ATP-binding</keyword>
<evidence type="ECO:0000256" key="2">
    <source>
        <dbReference type="ARBA" id="ARBA00005417"/>
    </source>
</evidence>
<organism evidence="10 11">
    <name type="scientific">Caballeronia calidae</name>
    <dbReference type="NCBI Taxonomy" id="1777139"/>
    <lineage>
        <taxon>Bacteria</taxon>
        <taxon>Pseudomonadati</taxon>
        <taxon>Pseudomonadota</taxon>
        <taxon>Betaproteobacteria</taxon>
        <taxon>Burkholderiales</taxon>
        <taxon>Burkholderiaceae</taxon>
        <taxon>Caballeronia</taxon>
    </lineage>
</organism>
<dbReference type="InterPro" id="IPR003439">
    <property type="entry name" value="ABC_transporter-like_ATP-bd"/>
</dbReference>
<keyword evidence="5" id="KW-0997">Cell inner membrane</keyword>
<accession>A0A158EBT9</accession>
<dbReference type="EMBL" id="FCOX02000062">
    <property type="protein sequence ID" value="SAL04349.1"/>
    <property type="molecule type" value="Genomic_DNA"/>
</dbReference>
<keyword evidence="6" id="KW-0547">Nucleotide-binding</keyword>
<dbReference type="PROSITE" id="PS00211">
    <property type="entry name" value="ABC_TRANSPORTER_1"/>
    <property type="match status" value="1"/>
</dbReference>
<keyword evidence="11" id="KW-1185">Reference proteome</keyword>
<dbReference type="GO" id="GO:0016887">
    <property type="term" value="F:ATP hydrolysis activity"/>
    <property type="evidence" value="ECO:0007669"/>
    <property type="project" value="InterPro"/>
</dbReference>
<dbReference type="PANTHER" id="PTHR43297">
    <property type="entry name" value="OLIGOPEPTIDE TRANSPORT ATP-BINDING PROTEIN APPD"/>
    <property type="match status" value="1"/>
</dbReference>
<protein>
    <submittedName>
        <fullName evidence="10">Oligopeptide transport ATP-binding ABC transport protein</fullName>
    </submittedName>
</protein>
<evidence type="ECO:0000259" key="9">
    <source>
        <dbReference type="PROSITE" id="PS50893"/>
    </source>
</evidence>
<dbReference type="Gene3D" id="3.40.50.300">
    <property type="entry name" value="P-loop containing nucleotide triphosphate hydrolases"/>
    <property type="match status" value="1"/>
</dbReference>
<feature type="domain" description="ABC transporter" evidence="9">
    <location>
        <begin position="15"/>
        <end position="264"/>
    </location>
</feature>
<dbReference type="SUPFAM" id="SSF52540">
    <property type="entry name" value="P-loop containing nucleoside triphosphate hydrolases"/>
    <property type="match status" value="1"/>
</dbReference>
<evidence type="ECO:0000256" key="7">
    <source>
        <dbReference type="ARBA" id="ARBA00022840"/>
    </source>
</evidence>
<evidence type="ECO:0000256" key="4">
    <source>
        <dbReference type="ARBA" id="ARBA00022475"/>
    </source>
</evidence>
<evidence type="ECO:0000313" key="11">
    <source>
        <dbReference type="Proteomes" id="UP000071859"/>
    </source>
</evidence>
<evidence type="ECO:0000256" key="1">
    <source>
        <dbReference type="ARBA" id="ARBA00004417"/>
    </source>
</evidence>
<dbReference type="OrthoDB" id="9802772at2"/>
<comment type="caution">
    <text evidence="10">The sequence shown here is derived from an EMBL/GenBank/DDBJ whole genome shotgun (WGS) entry which is preliminary data.</text>
</comment>
<dbReference type="SMART" id="SM00382">
    <property type="entry name" value="AAA"/>
    <property type="match status" value="1"/>
</dbReference>
<keyword evidence="8" id="KW-0472">Membrane</keyword>
<evidence type="ECO:0000256" key="3">
    <source>
        <dbReference type="ARBA" id="ARBA00022448"/>
    </source>
</evidence>
<dbReference type="InterPro" id="IPR050388">
    <property type="entry name" value="ABC_Ni/Peptide_Import"/>
</dbReference>
<dbReference type="GO" id="GO:0055085">
    <property type="term" value="P:transmembrane transport"/>
    <property type="evidence" value="ECO:0007669"/>
    <property type="project" value="UniProtKB-ARBA"/>
</dbReference>